<dbReference type="EMBL" id="JAFNME010000038">
    <property type="protein sequence ID" value="MBO1250692.1"/>
    <property type="molecule type" value="Genomic_DNA"/>
</dbReference>
<protein>
    <submittedName>
        <fullName evidence="1">Tyrosine-protein phosphatase</fullName>
    </submittedName>
</protein>
<evidence type="ECO:0000313" key="2">
    <source>
        <dbReference type="Proteomes" id="UP000664731"/>
    </source>
</evidence>
<evidence type="ECO:0000313" key="1">
    <source>
        <dbReference type="EMBL" id="MBO1250692.1"/>
    </source>
</evidence>
<dbReference type="PROSITE" id="PS00383">
    <property type="entry name" value="TYR_PHOSPHATASE_1"/>
    <property type="match status" value="1"/>
</dbReference>
<reference evidence="1" key="1">
    <citation type="submission" date="2021-03" db="EMBL/GenBank/DDBJ databases">
        <title>Comamonas denitrificans.</title>
        <authorList>
            <person name="Finster K."/>
        </authorList>
    </citation>
    <scope>NUCLEOTIDE SEQUENCE</scope>
    <source>
        <strain evidence="1">MM2021_4</strain>
    </source>
</reference>
<dbReference type="Proteomes" id="UP000664731">
    <property type="component" value="Unassembled WGS sequence"/>
</dbReference>
<dbReference type="InterPro" id="IPR016130">
    <property type="entry name" value="Tyr_Pase_AS"/>
</dbReference>
<organism evidence="1 2">
    <name type="scientific">Comamonas denitrificans</name>
    <dbReference type="NCBI Taxonomy" id="117506"/>
    <lineage>
        <taxon>Bacteria</taxon>
        <taxon>Pseudomonadati</taxon>
        <taxon>Pseudomonadota</taxon>
        <taxon>Betaproteobacteria</taxon>
        <taxon>Burkholderiales</taxon>
        <taxon>Comamonadaceae</taxon>
        <taxon>Comamonas</taxon>
    </lineage>
</organism>
<proteinExistence type="predicted"/>
<dbReference type="Gene3D" id="3.90.190.10">
    <property type="entry name" value="Protein tyrosine phosphatase superfamily"/>
    <property type="match status" value="1"/>
</dbReference>
<dbReference type="AlphaFoldDB" id="A0A939GX55"/>
<sequence length="257" mass="28035">MPTAPAAAQRHIPLHGCSNFRDLGGYSGHQGQRLRWGQVYRSDHLADLSAGDLAQLDALGVARAVDFRGAQERAQHGYDWPQLQQHSLVIEPTLVHEAMQLLKVGGHLSVADTVALMQATYRGLVVESAPVFARWFALLLEDERPLVFHCTAGKDRTGWAAALLLHALGVAPEVIAQDYLLTNQLYRRPAALAAQAAQHIPPEVLHVLWTVQPAFLDSAYVAVAQHWGSIHAYLHEALGLGPSALAQLRGRYLQPAA</sequence>
<dbReference type="GO" id="GO:0004721">
    <property type="term" value="F:phosphoprotein phosphatase activity"/>
    <property type="evidence" value="ECO:0007669"/>
    <property type="project" value="InterPro"/>
</dbReference>
<dbReference type="InterPro" id="IPR029021">
    <property type="entry name" value="Prot-tyrosine_phosphatase-like"/>
</dbReference>
<gene>
    <name evidence="1" type="ORF">J1777_12785</name>
</gene>
<comment type="caution">
    <text evidence="1">The sequence shown here is derived from an EMBL/GenBank/DDBJ whole genome shotgun (WGS) entry which is preliminary data.</text>
</comment>
<dbReference type="SUPFAM" id="SSF52799">
    <property type="entry name" value="(Phosphotyrosine protein) phosphatases II"/>
    <property type="match status" value="1"/>
</dbReference>
<accession>A0A939GX55</accession>
<keyword evidence="2" id="KW-1185">Reference proteome</keyword>
<dbReference type="Pfam" id="PF13350">
    <property type="entry name" value="Y_phosphatase3"/>
    <property type="match status" value="1"/>
</dbReference>
<dbReference type="InterPro" id="IPR026893">
    <property type="entry name" value="Tyr/Ser_Pase_IphP-type"/>
</dbReference>
<name>A0A939GX55_9BURK</name>